<dbReference type="AlphaFoldDB" id="A0A401GKT6"/>
<evidence type="ECO:0000256" key="4">
    <source>
        <dbReference type="PROSITE-ProRule" id="PRU00134"/>
    </source>
</evidence>
<dbReference type="GeneID" id="38779676"/>
<dbReference type="OrthoDB" id="432970at2759"/>
<evidence type="ECO:0000256" key="1">
    <source>
        <dbReference type="ARBA" id="ARBA00022723"/>
    </source>
</evidence>
<dbReference type="STRING" id="139825.A0A401GKT6"/>
<organism evidence="6 7">
    <name type="scientific">Sparassis crispa</name>
    <dbReference type="NCBI Taxonomy" id="139825"/>
    <lineage>
        <taxon>Eukaryota</taxon>
        <taxon>Fungi</taxon>
        <taxon>Dikarya</taxon>
        <taxon>Basidiomycota</taxon>
        <taxon>Agaricomycotina</taxon>
        <taxon>Agaricomycetes</taxon>
        <taxon>Polyporales</taxon>
        <taxon>Sparassidaceae</taxon>
        <taxon>Sparassis</taxon>
    </lineage>
</organism>
<dbReference type="Pfam" id="PF01753">
    <property type="entry name" value="zf-MYND"/>
    <property type="match status" value="1"/>
</dbReference>
<keyword evidence="1" id="KW-0479">Metal-binding</keyword>
<dbReference type="InterPro" id="IPR002893">
    <property type="entry name" value="Znf_MYND"/>
</dbReference>
<dbReference type="PROSITE" id="PS01360">
    <property type="entry name" value="ZF_MYND_1"/>
    <property type="match status" value="1"/>
</dbReference>
<evidence type="ECO:0000313" key="7">
    <source>
        <dbReference type="Proteomes" id="UP000287166"/>
    </source>
</evidence>
<accession>A0A401GKT6</accession>
<keyword evidence="3" id="KW-0862">Zinc</keyword>
<name>A0A401GKT6_9APHY</name>
<keyword evidence="7" id="KW-1185">Reference proteome</keyword>
<reference evidence="6 7" key="1">
    <citation type="journal article" date="2018" name="Sci. Rep.">
        <title>Genome sequence of the cauliflower mushroom Sparassis crispa (Hanabiratake) and its association with beneficial usage.</title>
        <authorList>
            <person name="Kiyama R."/>
            <person name="Furutani Y."/>
            <person name="Kawaguchi K."/>
            <person name="Nakanishi T."/>
        </authorList>
    </citation>
    <scope>NUCLEOTIDE SEQUENCE [LARGE SCALE GENOMIC DNA]</scope>
</reference>
<dbReference type="InParanoid" id="A0A401GKT6"/>
<keyword evidence="2 4" id="KW-0863">Zinc-finger</keyword>
<evidence type="ECO:0000259" key="5">
    <source>
        <dbReference type="PROSITE" id="PS50865"/>
    </source>
</evidence>
<dbReference type="PROSITE" id="PS50865">
    <property type="entry name" value="ZF_MYND_2"/>
    <property type="match status" value="1"/>
</dbReference>
<dbReference type="SUPFAM" id="SSF144232">
    <property type="entry name" value="HIT/MYND zinc finger-like"/>
    <property type="match status" value="1"/>
</dbReference>
<comment type="caution">
    <text evidence="6">The sequence shown here is derived from an EMBL/GenBank/DDBJ whole genome shotgun (WGS) entry which is preliminary data.</text>
</comment>
<gene>
    <name evidence="6" type="ORF">SCP_0411440</name>
</gene>
<proteinExistence type="predicted"/>
<sequence length="211" mass="24236">MSQKVFFKATKPLRSKLCEGCRKEPSAGEHFKVCSGCKGSAYCSRVCQQRNWKTHKPLCELTQRELLKIQFKDRFGLWSEPHIDSTQEERVNLLHDFTEVYAWSIEKAIFSALHLGGGEESFDYSKGCIVFDLRYRPDCNGNPSLAFELLDARIEPIARHLEGGSITDAFYAGQPLRVAKERELRAAHDDFLGVLMTLWTMEAYGNWHPHY</sequence>
<dbReference type="EMBL" id="BFAD01000004">
    <property type="protein sequence ID" value="GBE82759.1"/>
    <property type="molecule type" value="Genomic_DNA"/>
</dbReference>
<evidence type="ECO:0000256" key="3">
    <source>
        <dbReference type="ARBA" id="ARBA00022833"/>
    </source>
</evidence>
<evidence type="ECO:0000256" key="2">
    <source>
        <dbReference type="ARBA" id="ARBA00022771"/>
    </source>
</evidence>
<dbReference type="RefSeq" id="XP_027613672.1">
    <property type="nucleotide sequence ID" value="XM_027757871.1"/>
</dbReference>
<dbReference type="GO" id="GO:0008270">
    <property type="term" value="F:zinc ion binding"/>
    <property type="evidence" value="ECO:0007669"/>
    <property type="project" value="UniProtKB-KW"/>
</dbReference>
<feature type="domain" description="MYND-type" evidence="5">
    <location>
        <begin position="18"/>
        <end position="59"/>
    </location>
</feature>
<dbReference type="Gene3D" id="6.10.140.2220">
    <property type="match status" value="1"/>
</dbReference>
<evidence type="ECO:0000313" key="6">
    <source>
        <dbReference type="EMBL" id="GBE82759.1"/>
    </source>
</evidence>
<protein>
    <recommendedName>
        <fullName evidence="5">MYND-type domain-containing protein</fullName>
    </recommendedName>
</protein>
<dbReference type="Proteomes" id="UP000287166">
    <property type="component" value="Unassembled WGS sequence"/>
</dbReference>